<dbReference type="Pfam" id="PF25057">
    <property type="entry name" value="CUT_N"/>
    <property type="match status" value="1"/>
</dbReference>
<dbReference type="PROSITE" id="PS51034">
    <property type="entry name" value="ZP_2"/>
    <property type="match status" value="1"/>
</dbReference>
<evidence type="ECO:0000313" key="5">
    <source>
        <dbReference type="Proteomes" id="UP000887566"/>
    </source>
</evidence>
<proteinExistence type="predicted"/>
<accession>A0A914X112</accession>
<keyword evidence="2 3" id="KW-0732">Signal</keyword>
<keyword evidence="1" id="KW-0193">Cuticle</keyword>
<sequence length="115" mass="12569">MVWTTLTSQWWLLLLACVIVSSTPIDNGLIGDPSIICGSDRMIVLFATRNPFRGNVYSKGHFAQSECKVPPGPTESTNVSITIPVEGDCGLRRRRTVNPSGIVLEATVVIMFHPL</sequence>
<name>A0A914X112_9BILA</name>
<dbReference type="PANTHER" id="PTHR22907:SF1">
    <property type="entry name" value="ZP DOMAIN-CONTAINING PROTEIN"/>
    <property type="match status" value="1"/>
</dbReference>
<keyword evidence="5" id="KW-1185">Reference proteome</keyword>
<reference evidence="6" key="1">
    <citation type="submission" date="2022-11" db="UniProtKB">
        <authorList>
            <consortium name="WormBaseParasite"/>
        </authorList>
    </citation>
    <scope>IDENTIFICATION</scope>
</reference>
<dbReference type="Proteomes" id="UP000887566">
    <property type="component" value="Unplaced"/>
</dbReference>
<evidence type="ECO:0000313" key="6">
    <source>
        <dbReference type="WBParaSite" id="PSAMB.scaffold61size89802.g1191.t1"/>
    </source>
</evidence>
<feature type="domain" description="ZP" evidence="4">
    <location>
        <begin position="36"/>
        <end position="115"/>
    </location>
</feature>
<feature type="chain" id="PRO_5037687165" evidence="3">
    <location>
        <begin position="23"/>
        <end position="115"/>
    </location>
</feature>
<dbReference type="WBParaSite" id="PSAMB.scaffold61size89802.g1191.t1">
    <property type="protein sequence ID" value="PSAMB.scaffold61size89802.g1191.t1"/>
    <property type="gene ID" value="PSAMB.scaffold61size89802.g1191"/>
</dbReference>
<evidence type="ECO:0000256" key="2">
    <source>
        <dbReference type="ARBA" id="ARBA00022729"/>
    </source>
</evidence>
<evidence type="ECO:0000259" key="4">
    <source>
        <dbReference type="PROSITE" id="PS51034"/>
    </source>
</evidence>
<protein>
    <submittedName>
        <fullName evidence="6">ZP domain-containing protein</fullName>
    </submittedName>
</protein>
<dbReference type="GO" id="GO:0042302">
    <property type="term" value="F:structural constituent of cuticle"/>
    <property type="evidence" value="ECO:0007669"/>
    <property type="project" value="UniProtKB-KW"/>
</dbReference>
<dbReference type="InterPro" id="IPR001507">
    <property type="entry name" value="ZP_dom"/>
</dbReference>
<evidence type="ECO:0000256" key="3">
    <source>
        <dbReference type="SAM" id="SignalP"/>
    </source>
</evidence>
<dbReference type="InterPro" id="IPR056953">
    <property type="entry name" value="CUT_N"/>
</dbReference>
<organism evidence="5 6">
    <name type="scientific">Plectus sambesii</name>
    <dbReference type="NCBI Taxonomy" id="2011161"/>
    <lineage>
        <taxon>Eukaryota</taxon>
        <taxon>Metazoa</taxon>
        <taxon>Ecdysozoa</taxon>
        <taxon>Nematoda</taxon>
        <taxon>Chromadorea</taxon>
        <taxon>Plectida</taxon>
        <taxon>Plectina</taxon>
        <taxon>Plectoidea</taxon>
        <taxon>Plectidae</taxon>
        <taxon>Plectus</taxon>
    </lineage>
</organism>
<dbReference type="InterPro" id="IPR051962">
    <property type="entry name" value="Cuticlin"/>
</dbReference>
<dbReference type="PANTHER" id="PTHR22907">
    <property type="entry name" value="GH04558P"/>
    <property type="match status" value="1"/>
</dbReference>
<evidence type="ECO:0000256" key="1">
    <source>
        <dbReference type="ARBA" id="ARBA00022460"/>
    </source>
</evidence>
<dbReference type="AlphaFoldDB" id="A0A914X112"/>
<feature type="signal peptide" evidence="3">
    <location>
        <begin position="1"/>
        <end position="22"/>
    </location>
</feature>